<evidence type="ECO:0000256" key="13">
    <source>
        <dbReference type="ARBA" id="ARBA00031891"/>
    </source>
</evidence>
<feature type="binding site" evidence="15">
    <location>
        <position position="147"/>
    </location>
    <ligand>
        <name>Zn(2+)</name>
        <dbReference type="ChEBI" id="CHEBI:29105"/>
        <label>2</label>
    </ligand>
</feature>
<evidence type="ECO:0000256" key="9">
    <source>
        <dbReference type="ARBA" id="ARBA00022833"/>
    </source>
</evidence>
<comment type="similarity">
    <text evidence="2 15">Belongs to the peptidase M20A family. DapE subfamily.</text>
</comment>
<dbReference type="InterPro" id="IPR005941">
    <property type="entry name" value="DapE_proteobac"/>
</dbReference>
<keyword evidence="11 15" id="KW-0457">Lysine biosynthesis</keyword>
<evidence type="ECO:0000256" key="5">
    <source>
        <dbReference type="ARBA" id="ARBA00022391"/>
    </source>
</evidence>
<dbReference type="InterPro" id="IPR011650">
    <property type="entry name" value="Peptidase_M20_dimer"/>
</dbReference>
<feature type="binding site" evidence="15">
    <location>
        <position position="364"/>
    </location>
    <ligand>
        <name>Zn(2+)</name>
        <dbReference type="ChEBI" id="CHEBI:29105"/>
        <label>2</label>
    </ligand>
</feature>
<evidence type="ECO:0000313" key="17">
    <source>
        <dbReference type="EMBL" id="GJD94745.1"/>
    </source>
</evidence>
<dbReference type="Proteomes" id="UP001055125">
    <property type="component" value="Unassembled WGS sequence"/>
</dbReference>
<dbReference type="Gene3D" id="3.40.630.10">
    <property type="entry name" value="Zn peptidases"/>
    <property type="match status" value="2"/>
</dbReference>
<keyword evidence="12 15" id="KW-0170">Cobalt</keyword>
<evidence type="ECO:0000256" key="8">
    <source>
        <dbReference type="ARBA" id="ARBA00022801"/>
    </source>
</evidence>
<evidence type="ECO:0000256" key="15">
    <source>
        <dbReference type="HAMAP-Rule" id="MF_01690"/>
    </source>
</evidence>
<dbReference type="NCBIfam" id="NF009557">
    <property type="entry name" value="PRK13009.1"/>
    <property type="match status" value="1"/>
</dbReference>
<evidence type="ECO:0000256" key="11">
    <source>
        <dbReference type="ARBA" id="ARBA00023154"/>
    </source>
</evidence>
<dbReference type="SUPFAM" id="SSF55031">
    <property type="entry name" value="Bacterial exopeptidase dimerisation domain"/>
    <property type="match status" value="1"/>
</dbReference>
<evidence type="ECO:0000256" key="14">
    <source>
        <dbReference type="ARBA" id="ARBA00051301"/>
    </source>
</evidence>
<evidence type="ECO:0000256" key="7">
    <source>
        <dbReference type="ARBA" id="ARBA00022723"/>
    </source>
</evidence>
<feature type="domain" description="Peptidase M20 dimerisation" evidence="16">
    <location>
        <begin position="188"/>
        <end position="292"/>
    </location>
</feature>
<dbReference type="InterPro" id="IPR036264">
    <property type="entry name" value="Bact_exopeptidase_dim_dom"/>
</dbReference>
<dbReference type="InterPro" id="IPR001261">
    <property type="entry name" value="ArgE/DapE_CS"/>
</dbReference>
<feature type="binding site" evidence="15">
    <location>
        <position position="78"/>
    </location>
    <ligand>
        <name>Zn(2+)</name>
        <dbReference type="ChEBI" id="CHEBI:29105"/>
        <label>1</label>
    </ligand>
</feature>
<dbReference type="InterPro" id="IPR050072">
    <property type="entry name" value="Peptidase_M20A"/>
</dbReference>
<keyword evidence="18" id="KW-1185">Reference proteome</keyword>
<gene>
    <name evidence="17" type="primary">dapE_1</name>
    <name evidence="15" type="synonym">dapE</name>
    <name evidence="17" type="ORF">OCOJLMKI_1949</name>
</gene>
<feature type="binding site" evidence="15">
    <location>
        <position position="111"/>
    </location>
    <ligand>
        <name>Zn(2+)</name>
        <dbReference type="ChEBI" id="CHEBI:29105"/>
        <label>1</label>
    </ligand>
</feature>
<feature type="binding site" evidence="15">
    <location>
        <position position="111"/>
    </location>
    <ligand>
        <name>Zn(2+)</name>
        <dbReference type="ChEBI" id="CHEBI:29105"/>
        <label>2</label>
    </ligand>
</feature>
<evidence type="ECO:0000256" key="1">
    <source>
        <dbReference type="ARBA" id="ARBA00005130"/>
    </source>
</evidence>
<evidence type="ECO:0000256" key="10">
    <source>
        <dbReference type="ARBA" id="ARBA00022915"/>
    </source>
</evidence>
<comment type="pathway">
    <text evidence="1 15">Amino-acid biosynthesis; L-lysine biosynthesis via DAP pathway; LL-2,6-diaminopimelate from (S)-tetrahydrodipicolinate (succinylase route): step 3/3.</text>
</comment>
<keyword evidence="9 15" id="KW-0862">Zinc</keyword>
<evidence type="ECO:0000313" key="18">
    <source>
        <dbReference type="Proteomes" id="UP001055125"/>
    </source>
</evidence>
<keyword evidence="6 15" id="KW-0028">Amino-acid biosynthesis</keyword>
<dbReference type="EMBL" id="BPQP01000028">
    <property type="protein sequence ID" value="GJD94745.1"/>
    <property type="molecule type" value="Genomic_DNA"/>
</dbReference>
<feature type="active site" evidence="15">
    <location>
        <position position="80"/>
    </location>
</feature>
<proteinExistence type="inferred from homology"/>
<dbReference type="NCBIfam" id="TIGR01246">
    <property type="entry name" value="dapE_proteo"/>
    <property type="match status" value="1"/>
</dbReference>
<dbReference type="EC" id="3.5.1.18" evidence="4 15"/>
<dbReference type="PROSITE" id="PS00758">
    <property type="entry name" value="ARGE_DAPE_CPG2_1"/>
    <property type="match status" value="1"/>
</dbReference>
<comment type="catalytic activity">
    <reaction evidence="14 15">
        <text>N-succinyl-(2S,6S)-2,6-diaminopimelate + H2O = (2S,6S)-2,6-diaminopimelate + succinate</text>
        <dbReference type="Rhea" id="RHEA:22608"/>
        <dbReference type="ChEBI" id="CHEBI:15377"/>
        <dbReference type="ChEBI" id="CHEBI:30031"/>
        <dbReference type="ChEBI" id="CHEBI:57609"/>
        <dbReference type="ChEBI" id="CHEBI:58087"/>
        <dbReference type="EC" id="3.5.1.18"/>
    </reaction>
</comment>
<comment type="subunit">
    <text evidence="3 15">Homodimer.</text>
</comment>
<reference evidence="17" key="2">
    <citation type="submission" date="2021-08" db="EMBL/GenBank/DDBJ databases">
        <authorList>
            <person name="Tani A."/>
            <person name="Ola A."/>
            <person name="Ogura Y."/>
            <person name="Katsura K."/>
            <person name="Hayashi T."/>
        </authorList>
    </citation>
    <scope>NUCLEOTIDE SEQUENCE</scope>
    <source>
        <strain evidence="17">DSM 19015</strain>
    </source>
</reference>
<dbReference type="PANTHER" id="PTHR43808">
    <property type="entry name" value="ACETYLORNITHINE DEACETYLASE"/>
    <property type="match status" value="1"/>
</dbReference>
<protein>
    <recommendedName>
        <fullName evidence="5 15">Succinyl-diaminopimelate desuccinylase</fullName>
        <shortName evidence="15">SDAP desuccinylase</shortName>
        <ecNumber evidence="4 15">3.5.1.18</ecNumber>
    </recommendedName>
    <alternativeName>
        <fullName evidence="13 15">N-succinyl-LL-2,6-diaminoheptanedioate amidohydrolase</fullName>
    </alternativeName>
</protein>
<dbReference type="Pfam" id="PF01546">
    <property type="entry name" value="Peptidase_M20"/>
    <property type="match status" value="1"/>
</dbReference>
<dbReference type="Pfam" id="PF07687">
    <property type="entry name" value="M20_dimer"/>
    <property type="match status" value="1"/>
</dbReference>
<evidence type="ECO:0000256" key="3">
    <source>
        <dbReference type="ARBA" id="ARBA00011738"/>
    </source>
</evidence>
<name>A0ABQ4RVC1_9HYPH</name>
<feature type="binding site" evidence="15">
    <location>
        <position position="175"/>
    </location>
    <ligand>
        <name>Zn(2+)</name>
        <dbReference type="ChEBI" id="CHEBI:29105"/>
        <label>1</label>
    </ligand>
</feature>
<comment type="function">
    <text evidence="15">Catalyzes the hydrolysis of N-succinyl-L,L-diaminopimelic acid (SDAP), forming succinate and LL-2,6-diaminopimelate (DAP), an intermediate involved in the bacterial biosynthesis of lysine and meso-diaminopimelic acid, an essential component of bacterial cell walls.</text>
</comment>
<feature type="active site" description="Proton acceptor" evidence="15">
    <location>
        <position position="146"/>
    </location>
</feature>
<dbReference type="CDD" id="cd03891">
    <property type="entry name" value="M20_DapE_proteobac"/>
    <property type="match status" value="1"/>
</dbReference>
<keyword evidence="8 15" id="KW-0378">Hydrolase</keyword>
<dbReference type="PANTHER" id="PTHR43808:SF31">
    <property type="entry name" value="N-ACETYL-L-CITRULLINE DEACETYLASE"/>
    <property type="match status" value="1"/>
</dbReference>
<reference evidence="17" key="1">
    <citation type="journal article" date="2021" name="Front. Microbiol.">
        <title>Comprehensive Comparative Genomics and Phenotyping of Methylobacterium Species.</title>
        <authorList>
            <person name="Alessa O."/>
            <person name="Ogura Y."/>
            <person name="Fujitani Y."/>
            <person name="Takami H."/>
            <person name="Hayashi T."/>
            <person name="Sahin N."/>
            <person name="Tani A."/>
        </authorList>
    </citation>
    <scope>NUCLEOTIDE SEQUENCE</scope>
    <source>
        <strain evidence="17">DSM 19015</strain>
    </source>
</reference>
<keyword evidence="10 15" id="KW-0220">Diaminopimelate biosynthesis</keyword>
<evidence type="ECO:0000256" key="4">
    <source>
        <dbReference type="ARBA" id="ARBA00011921"/>
    </source>
</evidence>
<comment type="cofactor">
    <cofactor evidence="15">
        <name>Zn(2+)</name>
        <dbReference type="ChEBI" id="CHEBI:29105"/>
    </cofactor>
    <cofactor evidence="15">
        <name>Co(2+)</name>
        <dbReference type="ChEBI" id="CHEBI:48828"/>
    </cofactor>
    <text evidence="15">Binds 2 Zn(2+) or Co(2+) ions per subunit.</text>
</comment>
<evidence type="ECO:0000256" key="6">
    <source>
        <dbReference type="ARBA" id="ARBA00022605"/>
    </source>
</evidence>
<dbReference type="PROSITE" id="PS00759">
    <property type="entry name" value="ARGE_DAPE_CPG2_2"/>
    <property type="match status" value="1"/>
</dbReference>
<dbReference type="HAMAP" id="MF_01690">
    <property type="entry name" value="DapE"/>
    <property type="match status" value="1"/>
</dbReference>
<evidence type="ECO:0000259" key="16">
    <source>
        <dbReference type="Pfam" id="PF07687"/>
    </source>
</evidence>
<dbReference type="SUPFAM" id="SSF53187">
    <property type="entry name" value="Zn-dependent exopeptidases"/>
    <property type="match status" value="1"/>
</dbReference>
<organism evidence="17 18">
    <name type="scientific">Methylobacterium iners</name>
    <dbReference type="NCBI Taxonomy" id="418707"/>
    <lineage>
        <taxon>Bacteria</taxon>
        <taxon>Pseudomonadati</taxon>
        <taxon>Pseudomonadota</taxon>
        <taxon>Alphaproteobacteria</taxon>
        <taxon>Hyphomicrobiales</taxon>
        <taxon>Methylobacteriaceae</taxon>
        <taxon>Methylobacterium</taxon>
    </lineage>
</organism>
<accession>A0ABQ4RVC1</accession>
<evidence type="ECO:0000256" key="2">
    <source>
        <dbReference type="ARBA" id="ARBA00006746"/>
    </source>
</evidence>
<evidence type="ECO:0000256" key="12">
    <source>
        <dbReference type="ARBA" id="ARBA00023285"/>
    </source>
</evidence>
<dbReference type="RefSeq" id="WP_238243909.1">
    <property type="nucleotide sequence ID" value="NZ_BPQP01000028.1"/>
</dbReference>
<keyword evidence="7 15" id="KW-0479">Metal-binding</keyword>
<dbReference type="InterPro" id="IPR002933">
    <property type="entry name" value="Peptidase_M20"/>
</dbReference>
<sequence length="393" mass="41325">MTPDALPDRSPLALAQALIRCPSVTPEEGGALDLLARLLEAAGFAVHRPRFSEPGTPDVENLFARIGTGGPALLFAGHTDVVPPGETGAWRHGPFDGTVADGLLYGRGAVDMKGGVACMLAAALDFVAASGPGFAGSIGFLITGDEEGPAVNGTVKLLDWARARGERFDHCLLGEPTNPSALGEMIKIGRRGSLTGKLTVHGRQGHVAYPHKAENPIPGLLRLASALCEQPIDGGTAHFDASNLAFTTIDVGNPATNVIPAEARAVFNIRFNESWTAETLGAEVRRRLDAAAGGSIRFTLDLPPSNAPAFLTQPDAFTDLVIAAIEAETGLRPVLSTTGGTSDARFIKDFCPVIEFGLVGETMHQTDECVAVADLERLTAIYRRLIASYFARP</sequence>
<comment type="caution">
    <text evidence="17">The sequence shown here is derived from an EMBL/GenBank/DDBJ whole genome shotgun (WGS) entry which is preliminary data.</text>
</comment>